<reference evidence="1 2" key="1">
    <citation type="journal article" date="2020" name="Genome Biol. Evol.">
        <title>Comparative genomics of Sclerotiniaceae.</title>
        <authorList>
            <person name="Valero Jimenez C.A."/>
            <person name="Steentjes M."/>
            <person name="Scholten O.E."/>
            <person name="Van Kan J.A.L."/>
        </authorList>
    </citation>
    <scope>NUCLEOTIDE SEQUENCE [LARGE SCALE GENOMIC DNA]</scope>
    <source>
        <strain evidence="1 2">B1</strain>
    </source>
</reference>
<evidence type="ECO:0008006" key="3">
    <source>
        <dbReference type="Google" id="ProtNLM"/>
    </source>
</evidence>
<dbReference type="RefSeq" id="XP_038805055.1">
    <property type="nucleotide sequence ID" value="XM_038958541.1"/>
</dbReference>
<dbReference type="GeneID" id="62237690"/>
<evidence type="ECO:0000313" key="1">
    <source>
        <dbReference type="EMBL" id="KAF7915839.1"/>
    </source>
</evidence>
<organism evidence="1 2">
    <name type="scientific">Botrytis deweyae</name>
    <dbReference type="NCBI Taxonomy" id="2478750"/>
    <lineage>
        <taxon>Eukaryota</taxon>
        <taxon>Fungi</taxon>
        <taxon>Dikarya</taxon>
        <taxon>Ascomycota</taxon>
        <taxon>Pezizomycotina</taxon>
        <taxon>Leotiomycetes</taxon>
        <taxon>Helotiales</taxon>
        <taxon>Sclerotiniaceae</taxon>
        <taxon>Botrytis</taxon>
    </lineage>
</organism>
<comment type="caution">
    <text evidence="1">The sequence shown here is derived from an EMBL/GenBank/DDBJ whole genome shotgun (WGS) entry which is preliminary data.</text>
</comment>
<accession>A0ABQ7I787</accession>
<dbReference type="Proteomes" id="UP000783213">
    <property type="component" value="Unassembled WGS sequence"/>
</dbReference>
<evidence type="ECO:0000313" key="2">
    <source>
        <dbReference type="Proteomes" id="UP000783213"/>
    </source>
</evidence>
<name>A0ABQ7I787_9HELO</name>
<sequence length="248" mass="28660">MSVIIIEDDGLTTHPSDTLSIVDPDRFIDQPQLFDNINTPPSSSPTPTLYNSQEDSQILGLIPTPISIPTILNIEGPQAETYSTALNARRRYSWIWKHMPDTDSNTIYLDNRGKVQWRCHYCKQKYLESDGTRIIAVHLRIYHSISEASPREERRERVQATIQQAIQNASKSAGFKRRRMIKDEETLENLPDEYVLDPYVLELLFVRLFARCSLPVKLIECDEFRAILYYLNKQTAIWVPDSQKTLTS</sequence>
<gene>
    <name evidence="1" type="ORF">EAE98_010919</name>
</gene>
<proteinExistence type="predicted"/>
<keyword evidence="2" id="KW-1185">Reference proteome</keyword>
<dbReference type="EMBL" id="RCSX01000042">
    <property type="protein sequence ID" value="KAF7915839.1"/>
    <property type="molecule type" value="Genomic_DNA"/>
</dbReference>
<protein>
    <recommendedName>
        <fullName evidence="3">BED-type domain-containing protein</fullName>
    </recommendedName>
</protein>